<reference evidence="1 2" key="1">
    <citation type="journal article" date="2016" name="Syst. Appl. Microbiol.">
        <title>Pararhizobium polonicum sp. nov. isolated from tumors on stone fruit rootstocks.</title>
        <authorList>
            <person name="Pulawska J."/>
            <person name="Kuzmanovic N."/>
            <person name="Willems A."/>
            <person name="Pothier J.F."/>
        </authorList>
    </citation>
    <scope>NUCLEOTIDE SEQUENCE [LARGE SCALE GENOMIC DNA]</scope>
    <source>
        <strain evidence="1 2">F5.1</strain>
    </source>
</reference>
<sequence>MHILGVLVFALAGAAVWYWRLKMVREAGSEIIDSVERMRGAYKRRQFRKKAEVAPLASIADPAIAAVAFFLSLANEKPVWKDAARDVVRQRMNGIIKPGDMDEVLVFADWAVKNVVNPEDPIRRFRDLWSKALTVDERQELIAVADEVSTVGGEATQEQRHVLQTLRRTLLN</sequence>
<accession>A0A1C7NU88</accession>
<dbReference type="AlphaFoldDB" id="A0A1C7NU88"/>
<organism evidence="1 2">
    <name type="scientific">Pararhizobium polonicum</name>
    <dbReference type="NCBI Taxonomy" id="1612624"/>
    <lineage>
        <taxon>Bacteria</taxon>
        <taxon>Pseudomonadati</taxon>
        <taxon>Pseudomonadota</taxon>
        <taxon>Alphaproteobacteria</taxon>
        <taxon>Hyphomicrobiales</taxon>
        <taxon>Rhizobiaceae</taxon>
        <taxon>Rhizobium/Agrobacterium group</taxon>
        <taxon>Pararhizobium</taxon>
    </lineage>
</organism>
<protein>
    <recommendedName>
        <fullName evidence="3">Co-chaperone DjlA N-terminal domain-containing protein</fullName>
    </recommendedName>
</protein>
<dbReference type="Proteomes" id="UP000093111">
    <property type="component" value="Unassembled WGS sequence"/>
</dbReference>
<evidence type="ECO:0000313" key="1">
    <source>
        <dbReference type="EMBL" id="OBZ92540.1"/>
    </source>
</evidence>
<dbReference type="PATRIC" id="fig|1612624.7.peg.2964"/>
<comment type="caution">
    <text evidence="1">The sequence shown here is derived from an EMBL/GenBank/DDBJ whole genome shotgun (WGS) entry which is preliminary data.</text>
</comment>
<evidence type="ECO:0008006" key="3">
    <source>
        <dbReference type="Google" id="ProtNLM"/>
    </source>
</evidence>
<proteinExistence type="predicted"/>
<evidence type="ECO:0000313" key="2">
    <source>
        <dbReference type="Proteomes" id="UP000093111"/>
    </source>
</evidence>
<dbReference type="STRING" id="1612624.ADU59_26210"/>
<keyword evidence="2" id="KW-1185">Reference proteome</keyword>
<dbReference type="OrthoDB" id="9807358at2"/>
<dbReference type="EMBL" id="LGLV01000019">
    <property type="protein sequence ID" value="OBZ92540.1"/>
    <property type="molecule type" value="Genomic_DNA"/>
</dbReference>
<gene>
    <name evidence="1" type="ORF">ADU59_26210</name>
</gene>
<name>A0A1C7NU88_9HYPH</name>